<proteinExistence type="predicted"/>
<accession>A0AAJ2R7T6</accession>
<dbReference type="EMBL" id="JAWWMZ010000016">
    <property type="protein sequence ID" value="MDX4957264.1"/>
    <property type="molecule type" value="Genomic_DNA"/>
</dbReference>
<reference evidence="1" key="1">
    <citation type="submission" date="2023-11" db="EMBL/GenBank/DDBJ databases">
        <title>Identification and selenium tolerance of Delftia acidovorans R3-25.</title>
        <authorList>
            <person name="Zhang S."/>
            <person name="Liu Y."/>
            <person name="Guo Y."/>
        </authorList>
    </citation>
    <scope>NUCLEOTIDE SEQUENCE</scope>
    <source>
        <strain evidence="1">R3-25</strain>
    </source>
</reference>
<organism evidence="1 2">
    <name type="scientific">Delftia acidovorans</name>
    <name type="common">Pseudomonas acidovorans</name>
    <name type="synonym">Comamonas acidovorans</name>
    <dbReference type="NCBI Taxonomy" id="80866"/>
    <lineage>
        <taxon>Bacteria</taxon>
        <taxon>Pseudomonadati</taxon>
        <taxon>Pseudomonadota</taxon>
        <taxon>Betaproteobacteria</taxon>
        <taxon>Burkholderiales</taxon>
        <taxon>Comamonadaceae</taxon>
        <taxon>Delftia</taxon>
    </lineage>
</organism>
<dbReference type="RefSeq" id="WP_319076729.1">
    <property type="nucleotide sequence ID" value="NZ_JAWWMZ010000016.1"/>
</dbReference>
<sequence>MAKPFRWTRAKYKRARHLTRLFGGLLNWRSEVPVLVRRYQELEEQYPNYRDPLLTPLRYRAALRFDDVPF</sequence>
<name>A0AAJ2R7T6_DELAC</name>
<dbReference type="Proteomes" id="UP001287445">
    <property type="component" value="Unassembled WGS sequence"/>
</dbReference>
<comment type="caution">
    <text evidence="1">The sequence shown here is derived from an EMBL/GenBank/DDBJ whole genome shotgun (WGS) entry which is preliminary data.</text>
</comment>
<protein>
    <submittedName>
        <fullName evidence="1">Uncharacterized protein</fullName>
    </submittedName>
</protein>
<evidence type="ECO:0000313" key="1">
    <source>
        <dbReference type="EMBL" id="MDX4957264.1"/>
    </source>
</evidence>
<evidence type="ECO:0000313" key="2">
    <source>
        <dbReference type="Proteomes" id="UP001287445"/>
    </source>
</evidence>
<dbReference type="AlphaFoldDB" id="A0AAJ2R7T6"/>
<gene>
    <name evidence="1" type="ORF">SGN30_27925</name>
</gene>